<dbReference type="PROSITE" id="PS51352">
    <property type="entry name" value="THIOREDOXIN_2"/>
    <property type="match status" value="1"/>
</dbReference>
<dbReference type="InterPro" id="IPR013766">
    <property type="entry name" value="Thioredoxin_domain"/>
</dbReference>
<dbReference type="PANTHER" id="PTHR12378:SF7">
    <property type="entry name" value="DESUMOYLATING ISOPEPTIDASE 1"/>
    <property type="match status" value="1"/>
</dbReference>
<dbReference type="InterPro" id="IPR042266">
    <property type="entry name" value="PPPDE_sf"/>
</dbReference>
<dbReference type="PANTHER" id="PTHR12378">
    <property type="entry name" value="DESUMOYLATING ISOPEPTIDASE"/>
    <property type="match status" value="1"/>
</dbReference>
<feature type="domain" description="PPPDE" evidence="5">
    <location>
        <begin position="3"/>
        <end position="143"/>
    </location>
</feature>
<evidence type="ECO:0000256" key="3">
    <source>
        <dbReference type="ARBA" id="ARBA00022801"/>
    </source>
</evidence>
<feature type="domain" description="Thioredoxin" evidence="4">
    <location>
        <begin position="152"/>
        <end position="284"/>
    </location>
</feature>
<reference evidence="6 7" key="1">
    <citation type="journal article" date="2019" name="Sci. Rep.">
        <title>Comparative genomics of chytrid fungi reveal insights into the obligate biotrophic and pathogenic lifestyle of Synchytrium endobioticum.</title>
        <authorList>
            <person name="van de Vossenberg B.T.L.H."/>
            <person name="Warris S."/>
            <person name="Nguyen H.D.T."/>
            <person name="van Gent-Pelzer M.P.E."/>
            <person name="Joly D.L."/>
            <person name="van de Geest H.C."/>
            <person name="Bonants P.J.M."/>
            <person name="Smith D.S."/>
            <person name="Levesque C.A."/>
            <person name="van der Lee T.A.J."/>
        </authorList>
    </citation>
    <scope>NUCLEOTIDE SEQUENCE [LARGE SCALE GENOMIC DNA]</scope>
    <source>
        <strain evidence="6 7">LEV6574</strain>
    </source>
</reference>
<evidence type="ECO:0000256" key="1">
    <source>
        <dbReference type="ARBA" id="ARBA00008140"/>
    </source>
</evidence>
<name>A0A507CRE8_9FUNG</name>
<evidence type="ECO:0000259" key="4">
    <source>
        <dbReference type="PROSITE" id="PS51352"/>
    </source>
</evidence>
<evidence type="ECO:0000259" key="5">
    <source>
        <dbReference type="PROSITE" id="PS51858"/>
    </source>
</evidence>
<dbReference type="GO" id="GO:0070646">
    <property type="term" value="P:protein modification by small protein removal"/>
    <property type="evidence" value="ECO:0007669"/>
    <property type="project" value="TreeGrafter"/>
</dbReference>
<evidence type="ECO:0000313" key="6">
    <source>
        <dbReference type="EMBL" id="TPX41724.1"/>
    </source>
</evidence>
<gene>
    <name evidence="6" type="ORF">SeLEV6574_g05946</name>
</gene>
<dbReference type="InterPro" id="IPR008580">
    <property type="entry name" value="PPPDE_dom"/>
</dbReference>
<dbReference type="Gene3D" id="3.90.1720.30">
    <property type="entry name" value="PPPDE domains"/>
    <property type="match status" value="1"/>
</dbReference>
<sequence>MGEEVKLYVYDLSMGMARQMSVLLTGQFFDAIYHTSVVVYGREYYLSQGIQSSTPGHTPYGDPMEIISMGKTQLPAQLVLEYIESLKSVYTPEKYHLFDSNCNDFSNALCNFLVGAGIPNHILALPANFLNTPFGQTLRPMIEGRIGGNRGLQMTSSATSNVVSKPTDLIKYVYTTDQLNTIMSSNRCVAIDFTSQTCGACRTISPEFDRLIQESVNYKPVGLKGVNAAVVGVKVETGMSVEVCRHFKVMATPTFIFFLDGKKMHEFKGANLAELRSSMDLLQFTAYPPHKHATVPAPVLQSLAENPIIFTTSALLDNIFAKLKFFLIADDELIWDGIRVSMKSGCVLPPGWQNAIERALDKLPGDRVFPLLDVLRLLVLEPSVLEYFTKDPTVIENLLHEDTSAQQSAGSLSFNIARIIHDAYPDEEEWACEIVAAIGQGIEKTRDDEALLRLLATLGLLVQYAPASILDLCHALNMIAVIGKGVECMGSKNTDTSSKISQIGTEIIKMLEL</sequence>
<dbReference type="Pfam" id="PF08324">
    <property type="entry name" value="PUL"/>
    <property type="match status" value="1"/>
</dbReference>
<evidence type="ECO:0008006" key="8">
    <source>
        <dbReference type="Google" id="ProtNLM"/>
    </source>
</evidence>
<dbReference type="Pfam" id="PF00085">
    <property type="entry name" value="Thioredoxin"/>
    <property type="match status" value="1"/>
</dbReference>
<evidence type="ECO:0000256" key="2">
    <source>
        <dbReference type="ARBA" id="ARBA00022670"/>
    </source>
</evidence>
<keyword evidence="2" id="KW-0645">Protease</keyword>
<dbReference type="OrthoDB" id="21221at2759"/>
<dbReference type="AlphaFoldDB" id="A0A507CRE8"/>
<dbReference type="GO" id="GO:0006508">
    <property type="term" value="P:proteolysis"/>
    <property type="evidence" value="ECO:0007669"/>
    <property type="project" value="UniProtKB-KW"/>
</dbReference>
<dbReference type="Pfam" id="PF05903">
    <property type="entry name" value="Peptidase_C97"/>
    <property type="match status" value="1"/>
</dbReference>
<dbReference type="InterPro" id="IPR013535">
    <property type="entry name" value="PUL_dom"/>
</dbReference>
<evidence type="ECO:0000313" key="7">
    <source>
        <dbReference type="Proteomes" id="UP000320475"/>
    </source>
</evidence>
<dbReference type="Proteomes" id="UP000320475">
    <property type="component" value="Unassembled WGS sequence"/>
</dbReference>
<dbReference type="Gene3D" id="3.40.30.10">
    <property type="entry name" value="Glutaredoxin"/>
    <property type="match status" value="1"/>
</dbReference>
<dbReference type="PROSITE" id="PS51858">
    <property type="entry name" value="PPPDE"/>
    <property type="match status" value="1"/>
</dbReference>
<comment type="caution">
    <text evidence="6">The sequence shown here is derived from an EMBL/GenBank/DDBJ whole genome shotgun (WGS) entry which is preliminary data.</text>
</comment>
<dbReference type="SMART" id="SM01179">
    <property type="entry name" value="DUF862"/>
    <property type="match status" value="1"/>
</dbReference>
<dbReference type="InterPro" id="IPR011989">
    <property type="entry name" value="ARM-like"/>
</dbReference>
<dbReference type="CDD" id="cd02947">
    <property type="entry name" value="TRX_family"/>
    <property type="match status" value="1"/>
</dbReference>
<dbReference type="EMBL" id="QEAM01000305">
    <property type="protein sequence ID" value="TPX41724.1"/>
    <property type="molecule type" value="Genomic_DNA"/>
</dbReference>
<dbReference type="SUPFAM" id="SSF52833">
    <property type="entry name" value="Thioredoxin-like"/>
    <property type="match status" value="1"/>
</dbReference>
<organism evidence="6 7">
    <name type="scientific">Synchytrium endobioticum</name>
    <dbReference type="NCBI Taxonomy" id="286115"/>
    <lineage>
        <taxon>Eukaryota</taxon>
        <taxon>Fungi</taxon>
        <taxon>Fungi incertae sedis</taxon>
        <taxon>Chytridiomycota</taxon>
        <taxon>Chytridiomycota incertae sedis</taxon>
        <taxon>Chytridiomycetes</taxon>
        <taxon>Synchytriales</taxon>
        <taxon>Synchytriaceae</taxon>
        <taxon>Synchytrium</taxon>
    </lineage>
</organism>
<proteinExistence type="inferred from homology"/>
<dbReference type="VEuPathDB" id="FungiDB:SeMB42_g07865"/>
<accession>A0A507CRE8</accession>
<dbReference type="GO" id="GO:0008233">
    <property type="term" value="F:peptidase activity"/>
    <property type="evidence" value="ECO:0007669"/>
    <property type="project" value="UniProtKB-KW"/>
</dbReference>
<comment type="similarity">
    <text evidence="1">Belongs to the DeSI family.</text>
</comment>
<dbReference type="InterPro" id="IPR036249">
    <property type="entry name" value="Thioredoxin-like_sf"/>
</dbReference>
<protein>
    <recommendedName>
        <fullName evidence="8">PPPDE domain-containing protein</fullName>
    </recommendedName>
</protein>
<dbReference type="VEuPathDB" id="FungiDB:SeMB42_g07864"/>
<dbReference type="Gene3D" id="1.25.10.10">
    <property type="entry name" value="Leucine-rich Repeat Variant"/>
    <property type="match status" value="2"/>
</dbReference>
<keyword evidence="3" id="KW-0378">Hydrolase</keyword>